<reference evidence="2 3" key="1">
    <citation type="submission" date="2020-03" db="EMBL/GenBank/DDBJ databases">
        <title>Dissostichus mawsoni Genome sequencing and assembly.</title>
        <authorList>
            <person name="Park H."/>
        </authorList>
    </citation>
    <scope>NUCLEOTIDE SEQUENCE [LARGE SCALE GENOMIC DNA]</scope>
    <source>
        <strain evidence="2">DM0001</strain>
        <tissue evidence="2">Muscle</tissue>
    </source>
</reference>
<dbReference type="GO" id="GO:0043409">
    <property type="term" value="P:negative regulation of MAPK cascade"/>
    <property type="evidence" value="ECO:0007669"/>
    <property type="project" value="TreeGrafter"/>
</dbReference>
<accession>A0A7J5Z5C3</accession>
<proteinExistence type="predicted"/>
<feature type="region of interest" description="Disordered" evidence="1">
    <location>
        <begin position="29"/>
        <end position="61"/>
    </location>
</feature>
<organism evidence="2 3">
    <name type="scientific">Dissostichus mawsoni</name>
    <name type="common">Antarctic cod</name>
    <dbReference type="NCBI Taxonomy" id="36200"/>
    <lineage>
        <taxon>Eukaryota</taxon>
        <taxon>Metazoa</taxon>
        <taxon>Chordata</taxon>
        <taxon>Craniata</taxon>
        <taxon>Vertebrata</taxon>
        <taxon>Euteleostomi</taxon>
        <taxon>Actinopterygii</taxon>
        <taxon>Neopterygii</taxon>
        <taxon>Teleostei</taxon>
        <taxon>Neoteleostei</taxon>
        <taxon>Acanthomorphata</taxon>
        <taxon>Eupercaria</taxon>
        <taxon>Perciformes</taxon>
        <taxon>Notothenioidei</taxon>
        <taxon>Nototheniidae</taxon>
        <taxon>Dissostichus</taxon>
    </lineage>
</organism>
<evidence type="ECO:0000313" key="2">
    <source>
        <dbReference type="EMBL" id="KAF3857032.1"/>
    </source>
</evidence>
<gene>
    <name evidence="2" type="ORF">F7725_008891</name>
</gene>
<protein>
    <submittedName>
        <fullName evidence="2">Uncharacterized protein</fullName>
    </submittedName>
</protein>
<name>A0A7J5Z5C3_DISMA</name>
<sequence length="112" mass="12416">MMDDRSPTNTPCVLDIQRAMVQDRLDVKDNAVDEIGGGEQGPSEAHGHHAHPERSTRHTGVYTGESFYSGMSITYLGIEVDDFPEADIAVHFRPSAEFLDEALLTHKGHRLI</sequence>
<dbReference type="PANTHER" id="PTHR45682:SF4">
    <property type="entry name" value="SERINE_THREONINE_TYROSINE-INTERACTING-LIKE PROTEIN 2"/>
    <property type="match status" value="1"/>
</dbReference>
<dbReference type="GO" id="GO:0033549">
    <property type="term" value="F:MAP kinase phosphatase activity"/>
    <property type="evidence" value="ECO:0007669"/>
    <property type="project" value="TreeGrafter"/>
</dbReference>
<keyword evidence="3" id="KW-1185">Reference proteome</keyword>
<dbReference type="EMBL" id="JAAKFY010000005">
    <property type="protein sequence ID" value="KAF3857032.1"/>
    <property type="molecule type" value="Genomic_DNA"/>
</dbReference>
<dbReference type="InterPro" id="IPR020405">
    <property type="entry name" value="Atypical_DUSP_subfamA"/>
</dbReference>
<dbReference type="PANTHER" id="PTHR45682">
    <property type="entry name" value="AGAP008228-PA"/>
    <property type="match status" value="1"/>
</dbReference>
<dbReference type="GO" id="GO:0005737">
    <property type="term" value="C:cytoplasm"/>
    <property type="evidence" value="ECO:0007669"/>
    <property type="project" value="TreeGrafter"/>
</dbReference>
<feature type="compositionally biased region" description="Basic and acidic residues" evidence="1">
    <location>
        <begin position="45"/>
        <end position="56"/>
    </location>
</feature>
<dbReference type="GO" id="GO:0008138">
    <property type="term" value="F:protein tyrosine/serine/threonine phosphatase activity"/>
    <property type="evidence" value="ECO:0007669"/>
    <property type="project" value="InterPro"/>
</dbReference>
<comment type="caution">
    <text evidence="2">The sequence shown here is derived from an EMBL/GenBank/DDBJ whole genome shotgun (WGS) entry which is preliminary data.</text>
</comment>
<dbReference type="AlphaFoldDB" id="A0A7J5Z5C3"/>
<dbReference type="OrthoDB" id="2017893at2759"/>
<dbReference type="Gene3D" id="3.90.190.10">
    <property type="entry name" value="Protein tyrosine phosphatase superfamily"/>
    <property type="match status" value="1"/>
</dbReference>
<evidence type="ECO:0000256" key="1">
    <source>
        <dbReference type="SAM" id="MobiDB-lite"/>
    </source>
</evidence>
<dbReference type="Proteomes" id="UP000518266">
    <property type="component" value="Unassembled WGS sequence"/>
</dbReference>
<dbReference type="InterPro" id="IPR029021">
    <property type="entry name" value="Prot-tyrosine_phosphatase-like"/>
</dbReference>
<evidence type="ECO:0000313" key="3">
    <source>
        <dbReference type="Proteomes" id="UP000518266"/>
    </source>
</evidence>